<comment type="catalytic activity">
    <reaction evidence="10">
        <text>dihydroxyacetone + ATP = dihydroxyacetone phosphate + ADP + H(+)</text>
        <dbReference type="Rhea" id="RHEA:15773"/>
        <dbReference type="ChEBI" id="CHEBI:15378"/>
        <dbReference type="ChEBI" id="CHEBI:16016"/>
        <dbReference type="ChEBI" id="CHEBI:30616"/>
        <dbReference type="ChEBI" id="CHEBI:57642"/>
        <dbReference type="ChEBI" id="CHEBI:456216"/>
        <dbReference type="EC" id="2.7.1.29"/>
    </reaction>
</comment>
<keyword evidence="4" id="KW-0808">Transferase</keyword>
<comment type="caution">
    <text evidence="15">The sequence shown here is derived from an EMBL/GenBank/DDBJ whole genome shotgun (WGS) entry which is preliminary data.</text>
</comment>
<keyword evidence="16" id="KW-1185">Reference proteome</keyword>
<comment type="pathway">
    <text evidence="2">Polyol metabolism; glycerol fermentation; glycerone phosphate from glycerol (oxidative route): step 2/2.</text>
</comment>
<comment type="function">
    <text evidence="1">Catalyzes both the phosphorylation of dihydroxyacetone and of glyceraldehyde.</text>
</comment>
<dbReference type="FunFam" id="3.40.50.10440:FF:000001">
    <property type="entry name" value="Dihydroxyacetone kinase, DhaK subunit"/>
    <property type="match status" value="1"/>
</dbReference>
<dbReference type="Gene3D" id="1.25.40.340">
    <property type="match status" value="1"/>
</dbReference>
<dbReference type="SUPFAM" id="SSF82549">
    <property type="entry name" value="DAK1/DegV-like"/>
    <property type="match status" value="1"/>
</dbReference>
<evidence type="ECO:0000256" key="12">
    <source>
        <dbReference type="PIRSR" id="PIRSR612734-2"/>
    </source>
</evidence>
<dbReference type="UniPathway" id="UPA00617">
    <property type="reaction ID" value="UER00669"/>
</dbReference>
<dbReference type="SMART" id="SM01120">
    <property type="entry name" value="Dak2"/>
    <property type="match status" value="1"/>
</dbReference>
<keyword evidence="5" id="KW-0547">Nucleotide-binding</keyword>
<dbReference type="InterPro" id="IPR012734">
    <property type="entry name" value="DhaK_ATP"/>
</dbReference>
<gene>
    <name evidence="15" type="ORF">B0T11DRAFT_308949</name>
</gene>
<name>A0A8K0TS51_9PEZI</name>
<organism evidence="15 16">
    <name type="scientific">Plectosphaerella cucumerina</name>
    <dbReference type="NCBI Taxonomy" id="40658"/>
    <lineage>
        <taxon>Eukaryota</taxon>
        <taxon>Fungi</taxon>
        <taxon>Dikarya</taxon>
        <taxon>Ascomycota</taxon>
        <taxon>Pezizomycotina</taxon>
        <taxon>Sordariomycetes</taxon>
        <taxon>Hypocreomycetidae</taxon>
        <taxon>Glomerellales</taxon>
        <taxon>Plectosphaerellaceae</taxon>
        <taxon>Plectosphaerella</taxon>
    </lineage>
</organism>
<sequence length="587" mass="60213">MGVTPGLAIDTKHFANEPLALVTAALRSLTVSNPSVALDEAQKTVFLKSAVTSPNVAIISGGGSGHEPAFAGFVGKALLSGAVAGSIFASPSADQVYRAILRLGAQRREAGVLVVIMNYTGDKLHFGMAVEKARAAGIRCELLVVGDDVGVGRARGGRIGRRGLAGTVLVQKIAGALASQGRDLGEVYKTAASVADNIATVGASLAHVHVPGRAAAADELDTNDEIEIGMGIHNEEGFGRVKTDLPGLVKTMLAQLLDQSDKDRAYIGVNKGDDVVLLVNNLGGLSVLELGAAANEVVSQLASTYGVAPKRVLAGTYMSSLNGLGFSVTLLKLTDPAWLSLIDAPTEASGWLPAVNPTESTDGPSVVTDDLAEEEKPQPSNLRVDGAATKAALASGLKSVIAAEPEVTKYDTLVGDGDCGLCLKTAAEAVLAHLDAQSNPETDAARLVDELALVVERNMDGTSGALYAIYLNALAHGLRQQTASGEATPAVWAAALQSASTALGRYTPAQPGDRTVVDALAPFVATFAETGSLASAVEAARKGCESTKGMEASLGRSVYVGGEEFKNCPDPGAYGFLKLVEGFAAQS</sequence>
<dbReference type="InterPro" id="IPR036117">
    <property type="entry name" value="DhaL_dom_sf"/>
</dbReference>
<dbReference type="Gene3D" id="3.40.50.10440">
    <property type="entry name" value="Dihydroxyacetone kinase, domain 1"/>
    <property type="match status" value="1"/>
</dbReference>
<dbReference type="GO" id="GO:0005829">
    <property type="term" value="C:cytosol"/>
    <property type="evidence" value="ECO:0007669"/>
    <property type="project" value="TreeGrafter"/>
</dbReference>
<evidence type="ECO:0000256" key="3">
    <source>
        <dbReference type="ARBA" id="ARBA00008757"/>
    </source>
</evidence>
<reference evidence="15" key="1">
    <citation type="journal article" date="2021" name="Nat. Commun.">
        <title>Genetic determinants of endophytism in the Arabidopsis root mycobiome.</title>
        <authorList>
            <person name="Mesny F."/>
            <person name="Miyauchi S."/>
            <person name="Thiergart T."/>
            <person name="Pickel B."/>
            <person name="Atanasova L."/>
            <person name="Karlsson M."/>
            <person name="Huettel B."/>
            <person name="Barry K.W."/>
            <person name="Haridas S."/>
            <person name="Chen C."/>
            <person name="Bauer D."/>
            <person name="Andreopoulos W."/>
            <person name="Pangilinan J."/>
            <person name="LaButti K."/>
            <person name="Riley R."/>
            <person name="Lipzen A."/>
            <person name="Clum A."/>
            <person name="Drula E."/>
            <person name="Henrissat B."/>
            <person name="Kohler A."/>
            <person name="Grigoriev I.V."/>
            <person name="Martin F.M."/>
            <person name="Hacquard S."/>
        </authorList>
    </citation>
    <scope>NUCLEOTIDE SEQUENCE</scope>
    <source>
        <strain evidence="15">MPI-CAGE-AT-0016</strain>
    </source>
</reference>
<dbReference type="FunFam" id="3.30.1180.20:FF:000001">
    <property type="entry name" value="Dihydroxyacetone kinase 1"/>
    <property type="match status" value="1"/>
</dbReference>
<evidence type="ECO:0000256" key="5">
    <source>
        <dbReference type="ARBA" id="ARBA00022741"/>
    </source>
</evidence>
<feature type="domain" description="DhaK" evidence="14">
    <location>
        <begin position="17"/>
        <end position="351"/>
    </location>
</feature>
<dbReference type="Gene3D" id="3.30.1180.20">
    <property type="entry name" value="Dihydroxyacetone kinase, domain 2"/>
    <property type="match status" value="1"/>
</dbReference>
<proteinExistence type="inferred from homology"/>
<evidence type="ECO:0000256" key="8">
    <source>
        <dbReference type="ARBA" id="ARBA00022840"/>
    </source>
</evidence>
<dbReference type="Pfam" id="PF02733">
    <property type="entry name" value="Dak1"/>
    <property type="match status" value="1"/>
</dbReference>
<dbReference type="GO" id="GO:0005524">
    <property type="term" value="F:ATP binding"/>
    <property type="evidence" value="ECO:0007669"/>
    <property type="project" value="UniProtKB-KW"/>
</dbReference>
<feature type="active site" description="Tele-hemiaminal-histidine intermediate" evidence="11">
    <location>
        <position position="233"/>
    </location>
</feature>
<dbReference type="InterPro" id="IPR004007">
    <property type="entry name" value="DhaL_dom"/>
</dbReference>
<evidence type="ECO:0000259" key="13">
    <source>
        <dbReference type="PROSITE" id="PS51480"/>
    </source>
</evidence>
<feature type="binding site" evidence="12">
    <location>
        <position position="122"/>
    </location>
    <ligand>
        <name>substrate</name>
    </ligand>
</feature>
<comment type="catalytic activity">
    <reaction evidence="9">
        <text>D-glyceraldehyde + ATP = D-glyceraldehyde 3-phosphate + ADP + H(+)</text>
        <dbReference type="Rhea" id="RHEA:13941"/>
        <dbReference type="ChEBI" id="CHEBI:15378"/>
        <dbReference type="ChEBI" id="CHEBI:17378"/>
        <dbReference type="ChEBI" id="CHEBI:30616"/>
        <dbReference type="ChEBI" id="CHEBI:59776"/>
        <dbReference type="ChEBI" id="CHEBI:456216"/>
        <dbReference type="EC" id="2.7.1.28"/>
    </reaction>
</comment>
<dbReference type="Pfam" id="PF02734">
    <property type="entry name" value="Dak2"/>
    <property type="match status" value="1"/>
</dbReference>
<keyword evidence="7" id="KW-0319">Glycerol metabolism</keyword>
<dbReference type="InterPro" id="IPR004006">
    <property type="entry name" value="DhaK_dom"/>
</dbReference>
<evidence type="ECO:0000256" key="6">
    <source>
        <dbReference type="ARBA" id="ARBA00022777"/>
    </source>
</evidence>
<evidence type="ECO:0000256" key="9">
    <source>
        <dbReference type="ARBA" id="ARBA00047974"/>
    </source>
</evidence>
<dbReference type="SUPFAM" id="SSF101473">
    <property type="entry name" value="DhaL-like"/>
    <property type="match status" value="1"/>
</dbReference>
<dbReference type="PROSITE" id="PS51480">
    <property type="entry name" value="DHAL"/>
    <property type="match status" value="1"/>
</dbReference>
<dbReference type="InterPro" id="IPR050861">
    <property type="entry name" value="Dihydroxyacetone_Kinase"/>
</dbReference>
<dbReference type="GO" id="GO:0050354">
    <property type="term" value="F:triokinase activity"/>
    <property type="evidence" value="ECO:0007669"/>
    <property type="project" value="UniProtKB-EC"/>
</dbReference>
<dbReference type="EMBL" id="JAGPXD010000001">
    <property type="protein sequence ID" value="KAH7375502.1"/>
    <property type="molecule type" value="Genomic_DNA"/>
</dbReference>
<evidence type="ECO:0000313" key="15">
    <source>
        <dbReference type="EMBL" id="KAH7375502.1"/>
    </source>
</evidence>
<evidence type="ECO:0000313" key="16">
    <source>
        <dbReference type="Proteomes" id="UP000813385"/>
    </source>
</evidence>
<dbReference type="GO" id="GO:0004371">
    <property type="term" value="F:glycerone kinase activity"/>
    <property type="evidence" value="ECO:0007669"/>
    <property type="project" value="UniProtKB-EC"/>
</dbReference>
<dbReference type="PROSITE" id="PS51481">
    <property type="entry name" value="DHAK"/>
    <property type="match status" value="1"/>
</dbReference>
<dbReference type="AlphaFoldDB" id="A0A8K0TS51"/>
<keyword evidence="8" id="KW-0067">ATP-binding</keyword>
<evidence type="ECO:0000256" key="1">
    <source>
        <dbReference type="ARBA" id="ARBA00003264"/>
    </source>
</evidence>
<dbReference type="NCBIfam" id="TIGR02361">
    <property type="entry name" value="dak_ATP"/>
    <property type="match status" value="1"/>
</dbReference>
<evidence type="ECO:0000256" key="11">
    <source>
        <dbReference type="PIRSR" id="PIRSR612734-1"/>
    </source>
</evidence>
<dbReference type="PANTHER" id="PTHR28629">
    <property type="entry name" value="TRIOKINASE/FMN CYCLASE"/>
    <property type="match status" value="1"/>
</dbReference>
<evidence type="ECO:0000259" key="14">
    <source>
        <dbReference type="PROSITE" id="PS51481"/>
    </source>
</evidence>
<protein>
    <submittedName>
        <fullName evidence="15">Dak1 domain-containing protein</fullName>
    </submittedName>
</protein>
<feature type="binding site" evidence="12">
    <location>
        <begin position="63"/>
        <end position="66"/>
    </location>
    <ligand>
        <name>substrate</name>
    </ligand>
</feature>
<evidence type="ECO:0000256" key="7">
    <source>
        <dbReference type="ARBA" id="ARBA00022798"/>
    </source>
</evidence>
<evidence type="ECO:0000256" key="4">
    <source>
        <dbReference type="ARBA" id="ARBA00022679"/>
    </source>
</evidence>
<comment type="similarity">
    <text evidence="3">Belongs to the dihydroxyacetone kinase (DAK) family.</text>
</comment>
<accession>A0A8K0TS51</accession>
<dbReference type="OrthoDB" id="1724672at2759"/>
<feature type="domain" description="DhaL" evidence="13">
    <location>
        <begin position="387"/>
        <end position="585"/>
    </location>
</feature>
<dbReference type="Proteomes" id="UP000813385">
    <property type="component" value="Unassembled WGS sequence"/>
</dbReference>
<keyword evidence="6" id="KW-0418">Kinase</keyword>
<evidence type="ECO:0000256" key="2">
    <source>
        <dbReference type="ARBA" id="ARBA00004778"/>
    </source>
</evidence>
<dbReference type="FunFam" id="1.25.40.340:FF:000001">
    <property type="entry name" value="Dihydroxyacetone kinase 1"/>
    <property type="match status" value="1"/>
</dbReference>
<evidence type="ECO:0000256" key="10">
    <source>
        <dbReference type="ARBA" id="ARBA00048898"/>
    </source>
</evidence>
<dbReference type="PANTHER" id="PTHR28629:SF14">
    <property type="entry name" value="DIHYDROXYACETONE KINASE 1"/>
    <property type="match status" value="1"/>
</dbReference>
<dbReference type="GO" id="GO:0019588">
    <property type="term" value="P:anaerobic glycerol catabolic process"/>
    <property type="evidence" value="ECO:0007669"/>
    <property type="project" value="UniProtKB-UniPathway"/>
</dbReference>